<feature type="region of interest" description="Disordered" evidence="1">
    <location>
        <begin position="609"/>
        <end position="644"/>
    </location>
</feature>
<dbReference type="GO" id="GO:0008017">
    <property type="term" value="F:microtubule binding"/>
    <property type="evidence" value="ECO:0000318"/>
    <property type="project" value="GO_Central"/>
</dbReference>
<evidence type="ECO:0000259" key="2">
    <source>
        <dbReference type="SMART" id="SM01349"/>
    </source>
</evidence>
<feature type="compositionally biased region" description="Polar residues" evidence="1">
    <location>
        <begin position="124"/>
        <end position="143"/>
    </location>
</feature>
<feature type="region of interest" description="Disordered" evidence="1">
    <location>
        <begin position="280"/>
        <end position="369"/>
    </location>
</feature>
<dbReference type="SUPFAM" id="SSF48371">
    <property type="entry name" value="ARM repeat"/>
    <property type="match status" value="1"/>
</dbReference>
<dbReference type="GO" id="GO:0005929">
    <property type="term" value="C:cilium"/>
    <property type="evidence" value="ECO:0000318"/>
    <property type="project" value="GO_Central"/>
</dbReference>
<dbReference type="InterPro" id="IPR034085">
    <property type="entry name" value="TOG"/>
</dbReference>
<dbReference type="InParanoid" id="A0A6I8P3Q2"/>
<dbReference type="GO" id="GO:0051494">
    <property type="term" value="P:negative regulation of cytoskeleton organization"/>
    <property type="evidence" value="ECO:0007669"/>
    <property type="project" value="UniProtKB-ARBA"/>
</dbReference>
<evidence type="ECO:0000313" key="3">
    <source>
        <dbReference type="Ensembl" id="ENSOANP00000048427.1"/>
    </source>
</evidence>
<dbReference type="GeneTree" id="ENSGT00940000156217"/>
<dbReference type="Ensembl" id="ENSOANT00000046965.1">
    <property type="protein sequence ID" value="ENSOANP00000048427.1"/>
    <property type="gene ID" value="ENSOANG00000014468.4"/>
</dbReference>
<reference evidence="3" key="1">
    <citation type="submission" date="2025-08" db="UniProtKB">
        <authorList>
            <consortium name="Ensembl"/>
        </authorList>
    </citation>
    <scope>IDENTIFICATION</scope>
    <source>
        <strain evidence="3">Glennie</strain>
    </source>
</reference>
<dbReference type="AlphaFoldDB" id="A0A6I8P3Q2"/>
<dbReference type="PROSITE" id="PS51257">
    <property type="entry name" value="PROKAR_LIPOPROTEIN"/>
    <property type="match status" value="1"/>
</dbReference>
<reference evidence="3" key="2">
    <citation type="submission" date="2025-09" db="UniProtKB">
        <authorList>
            <consortium name="Ensembl"/>
        </authorList>
    </citation>
    <scope>IDENTIFICATION</scope>
    <source>
        <strain evidence="3">Glennie</strain>
    </source>
</reference>
<dbReference type="InterPro" id="IPR011989">
    <property type="entry name" value="ARM-like"/>
</dbReference>
<keyword evidence="4" id="KW-1185">Reference proteome</keyword>
<dbReference type="FunCoup" id="A0A6I8P3Q2">
    <property type="interactions" value="9"/>
</dbReference>
<dbReference type="GO" id="GO:1902904">
    <property type="term" value="P:negative regulation of supramolecular fiber organization"/>
    <property type="evidence" value="ECO:0007669"/>
    <property type="project" value="UniProtKB-ARBA"/>
</dbReference>
<dbReference type="PANTHER" id="PTHR21567:SF42">
    <property type="entry name" value="TOG ARRAY REGULATOR OF AXONEMAL MICROTUBULES PROTEIN 2"/>
    <property type="match status" value="1"/>
</dbReference>
<dbReference type="GO" id="GO:0000226">
    <property type="term" value="P:microtubule cytoskeleton organization"/>
    <property type="evidence" value="ECO:0000318"/>
    <property type="project" value="GO_Central"/>
</dbReference>
<feature type="region of interest" description="Disordered" evidence="1">
    <location>
        <begin position="124"/>
        <end position="148"/>
    </location>
</feature>
<name>A0A6I8P3Q2_ORNAN</name>
<dbReference type="OMA" id="PIRDRPA"/>
<feature type="region of interest" description="Disordered" evidence="1">
    <location>
        <begin position="1"/>
        <end position="55"/>
    </location>
</feature>
<dbReference type="Proteomes" id="UP000002279">
    <property type="component" value="Unplaced"/>
</dbReference>
<feature type="compositionally biased region" description="Polar residues" evidence="1">
    <location>
        <begin position="316"/>
        <end position="329"/>
    </location>
</feature>
<dbReference type="PANTHER" id="PTHR21567">
    <property type="entry name" value="CLASP"/>
    <property type="match status" value="1"/>
</dbReference>
<evidence type="ECO:0000256" key="1">
    <source>
        <dbReference type="SAM" id="MobiDB-lite"/>
    </source>
</evidence>
<dbReference type="SMART" id="SM01349">
    <property type="entry name" value="TOG"/>
    <property type="match status" value="1"/>
</dbReference>
<dbReference type="Gene3D" id="1.25.10.10">
    <property type="entry name" value="Leucine-rich Repeat Variant"/>
    <property type="match status" value="2"/>
</dbReference>
<organism evidence="3 4">
    <name type="scientific">Ornithorhynchus anatinus</name>
    <name type="common">Duckbill platypus</name>
    <dbReference type="NCBI Taxonomy" id="9258"/>
    <lineage>
        <taxon>Eukaryota</taxon>
        <taxon>Metazoa</taxon>
        <taxon>Chordata</taxon>
        <taxon>Craniata</taxon>
        <taxon>Vertebrata</taxon>
        <taxon>Euteleostomi</taxon>
        <taxon>Mammalia</taxon>
        <taxon>Monotremata</taxon>
        <taxon>Ornithorhynchidae</taxon>
        <taxon>Ornithorhynchus</taxon>
    </lineage>
</organism>
<evidence type="ECO:0000313" key="4">
    <source>
        <dbReference type="Proteomes" id="UP000002279"/>
    </source>
</evidence>
<feature type="domain" description="TOG" evidence="2">
    <location>
        <begin position="375"/>
        <end position="616"/>
    </location>
</feature>
<proteinExistence type="predicted"/>
<accession>A0A6I8P3Q2</accession>
<dbReference type="Bgee" id="ENSOANG00000014468">
    <property type="expression patterns" value="Expressed in fibroblast and 8 other cell types or tissues"/>
</dbReference>
<protein>
    <recommendedName>
        <fullName evidence="2">TOG domain-containing protein</fullName>
    </recommendedName>
</protein>
<dbReference type="InterPro" id="IPR024395">
    <property type="entry name" value="CLASP_N_dom"/>
</dbReference>
<dbReference type="Pfam" id="PF12348">
    <property type="entry name" value="CLASP_N"/>
    <property type="match status" value="1"/>
</dbReference>
<dbReference type="InterPro" id="IPR016024">
    <property type="entry name" value="ARM-type_fold"/>
</dbReference>
<gene>
    <name evidence="3" type="primary">TOGARAM2</name>
</gene>
<dbReference type="GO" id="GO:0005881">
    <property type="term" value="C:cytoplasmic microtubule"/>
    <property type="evidence" value="ECO:0000318"/>
    <property type="project" value="GO_Central"/>
</dbReference>
<feature type="region of interest" description="Disordered" evidence="1">
    <location>
        <begin position="173"/>
        <end position="196"/>
    </location>
</feature>
<sequence>MKKQQPYLWGEDGDPDGLKPGALWPGWQGCGGPQKDLGDVSQLQPTAQELEASSAAMETIQIKDKLKKRKLSEGLSGAPRGESNFSALRGEMPLGVPLGFGLAALPLAASLRLLPAPMPPILSIPTTPEAQGSLQNGPDPQGSNRDHLKPTLATQKVNIKRFLQCNDEKIRKSLGGAPIPPIPKAGRSPRNDANASVPVPLPSLLLPGQGSPPVSHERPIMSLMLQLPSGDSLLVFADPYQVPITISKSAQEKMRLRQKKELEPLVRGWEGDPEQEGFRVFQDQPQNPSPGRVNQGELAPLRGSGVLPRPARPRSPGQTSPSIILNKQASRAGRASLPSLPVSSRDSSRGRHTSAKSLPAALVTSPPEAAAVPEEGLAQDLRPLSHPELGLMEALQWLSNSDWQLKEKGLVSVRRLAACHPDVLEGRLHDVCLAVTREVSNLRSKVSRLAISTLGHLFQTMKKHMDQEAEEIARCLLQKAGDTSEFIQRAADRSLRAMVESVTPARSLLALTAGGAYHRNPSVRKVTAEHLTAVVEQMGAEKLLSSPRDNTDALIRILVKLAQDSNQDTRFYGRKMMNVLMSHPKFDMYLKQSLPSHDLRDIMVAIKQRGEENAEPPSAKGRKISLSLPPLRGSPDLQRGAGRRSALRGVEVAEQLRELKELLSAKEHQARSEGVRLLLQCCRNHRGLVSGNVIQIFDDFIPRLQDSNKKVNQHALESLTQMVPLLKGSLHPVLIPVITAVSDNLNSKNSGIYTAAIQVLDTMIANLDNLWLLQAFAGRVRFLCGRAVRDITERLSVLVVSVYPRKPQAVERHILPVLWYFLSNMIGSGVLPGHGGYVRLVVSKLAKSLQEQMGSRLQEYASSQSTHVKRCLQGLLDAEGSQ</sequence>